<evidence type="ECO:0000313" key="10">
    <source>
        <dbReference type="Proteomes" id="UP001589810"/>
    </source>
</evidence>
<evidence type="ECO:0000256" key="1">
    <source>
        <dbReference type="ARBA" id="ARBA00004651"/>
    </source>
</evidence>
<evidence type="ECO:0000256" key="2">
    <source>
        <dbReference type="ARBA" id="ARBA00007362"/>
    </source>
</evidence>
<gene>
    <name evidence="9" type="ORF">ACFFH7_06780</name>
</gene>
<feature type="transmembrane region" description="Helical" evidence="7">
    <location>
        <begin position="135"/>
        <end position="155"/>
    </location>
</feature>
<evidence type="ECO:0000313" key="9">
    <source>
        <dbReference type="EMBL" id="MFC0541180.1"/>
    </source>
</evidence>
<sequence>MGSGGKATASAVAGALLWGTLGPVAALFNTGDRIAAGGIRLAVGALVLVVVARGRPLRGLWRTRADGLESVGVAEAGQAGTDALASAGSTSGRSRRGLWRTRSRIRADALASAGGVRGRLGPGVRRAGSWTRADVGPLVGGAVGIAGFQVAYFGAIGSAGVAVSTAVGIGLSPVFTGLWTAITERRVPSAGWMVGTAVAVGGLCLLALTKAVTFSLVGLGLSVLAAAFFSLQAVSIQALTKRHDEATALTGILALGAVLMTPVIVTTATAELLTVQGIAGVGYLGVVTTGLSYWLFARGIKHIGAAAAVTITLLEPAAAAVIAAVALHEELSAGQWAGIVLIGAAIAITGRTPKRPEPVGSDLRQTVLSRPGAEF</sequence>
<feature type="transmembrane region" description="Helical" evidence="7">
    <location>
        <begin position="303"/>
        <end position="327"/>
    </location>
</feature>
<dbReference type="PANTHER" id="PTHR42920:SF5">
    <property type="entry name" value="EAMA DOMAIN-CONTAINING PROTEIN"/>
    <property type="match status" value="1"/>
</dbReference>
<dbReference type="PANTHER" id="PTHR42920">
    <property type="entry name" value="OS03G0707200 PROTEIN-RELATED"/>
    <property type="match status" value="1"/>
</dbReference>
<feature type="transmembrane region" description="Helical" evidence="7">
    <location>
        <begin position="34"/>
        <end position="52"/>
    </location>
</feature>
<dbReference type="Pfam" id="PF00892">
    <property type="entry name" value="EamA"/>
    <property type="match status" value="1"/>
</dbReference>
<feature type="transmembrane region" description="Helical" evidence="7">
    <location>
        <begin position="7"/>
        <end position="28"/>
    </location>
</feature>
<organism evidence="9 10">
    <name type="scientific">Kutzneria chonburiensis</name>
    <dbReference type="NCBI Taxonomy" id="1483604"/>
    <lineage>
        <taxon>Bacteria</taxon>
        <taxon>Bacillati</taxon>
        <taxon>Actinomycetota</taxon>
        <taxon>Actinomycetes</taxon>
        <taxon>Pseudonocardiales</taxon>
        <taxon>Pseudonocardiaceae</taxon>
        <taxon>Kutzneria</taxon>
    </lineage>
</organism>
<evidence type="ECO:0000256" key="7">
    <source>
        <dbReference type="SAM" id="Phobius"/>
    </source>
</evidence>
<evidence type="ECO:0000259" key="8">
    <source>
        <dbReference type="Pfam" id="PF00892"/>
    </source>
</evidence>
<proteinExistence type="inferred from homology"/>
<accession>A0ABV6MLK0</accession>
<comment type="similarity">
    <text evidence="2">Belongs to the EamA transporter family.</text>
</comment>
<feature type="transmembrane region" description="Helical" evidence="7">
    <location>
        <begin position="161"/>
        <end position="182"/>
    </location>
</feature>
<keyword evidence="6 7" id="KW-0472">Membrane</keyword>
<feature type="transmembrane region" description="Helical" evidence="7">
    <location>
        <begin position="246"/>
        <end position="265"/>
    </location>
</feature>
<dbReference type="InterPro" id="IPR051258">
    <property type="entry name" value="Diverse_Substrate_Transporter"/>
</dbReference>
<name>A0ABV6MLK0_9PSEU</name>
<keyword evidence="10" id="KW-1185">Reference proteome</keyword>
<evidence type="ECO:0000256" key="6">
    <source>
        <dbReference type="ARBA" id="ARBA00023136"/>
    </source>
</evidence>
<dbReference type="EMBL" id="JBHLUD010000001">
    <property type="protein sequence ID" value="MFC0541180.1"/>
    <property type="molecule type" value="Genomic_DNA"/>
</dbReference>
<feature type="domain" description="EamA" evidence="8">
    <location>
        <begin position="218"/>
        <end position="349"/>
    </location>
</feature>
<reference evidence="9 10" key="1">
    <citation type="submission" date="2024-09" db="EMBL/GenBank/DDBJ databases">
        <authorList>
            <person name="Sun Q."/>
            <person name="Mori K."/>
        </authorList>
    </citation>
    <scope>NUCLEOTIDE SEQUENCE [LARGE SCALE GENOMIC DNA]</scope>
    <source>
        <strain evidence="9 10">TBRC 1432</strain>
    </source>
</reference>
<evidence type="ECO:0000256" key="4">
    <source>
        <dbReference type="ARBA" id="ARBA00022692"/>
    </source>
</evidence>
<dbReference type="InterPro" id="IPR000620">
    <property type="entry name" value="EamA_dom"/>
</dbReference>
<protein>
    <submittedName>
        <fullName evidence="9">DMT family transporter</fullName>
    </submittedName>
</protein>
<dbReference type="SUPFAM" id="SSF103481">
    <property type="entry name" value="Multidrug resistance efflux transporter EmrE"/>
    <property type="match status" value="2"/>
</dbReference>
<dbReference type="Proteomes" id="UP001589810">
    <property type="component" value="Unassembled WGS sequence"/>
</dbReference>
<evidence type="ECO:0000256" key="3">
    <source>
        <dbReference type="ARBA" id="ARBA00022475"/>
    </source>
</evidence>
<feature type="transmembrane region" description="Helical" evidence="7">
    <location>
        <begin position="214"/>
        <end position="234"/>
    </location>
</feature>
<dbReference type="InterPro" id="IPR037185">
    <property type="entry name" value="EmrE-like"/>
</dbReference>
<dbReference type="RefSeq" id="WP_273940016.1">
    <property type="nucleotide sequence ID" value="NZ_CP097263.1"/>
</dbReference>
<keyword evidence="5 7" id="KW-1133">Transmembrane helix</keyword>
<feature type="transmembrane region" description="Helical" evidence="7">
    <location>
        <begin position="189"/>
        <end position="208"/>
    </location>
</feature>
<feature type="transmembrane region" description="Helical" evidence="7">
    <location>
        <begin position="333"/>
        <end position="350"/>
    </location>
</feature>
<keyword evidence="3" id="KW-1003">Cell membrane</keyword>
<keyword evidence="4 7" id="KW-0812">Transmembrane</keyword>
<comment type="subcellular location">
    <subcellularLocation>
        <location evidence="1">Cell membrane</location>
        <topology evidence="1">Multi-pass membrane protein</topology>
    </subcellularLocation>
</comment>
<evidence type="ECO:0000256" key="5">
    <source>
        <dbReference type="ARBA" id="ARBA00022989"/>
    </source>
</evidence>
<comment type="caution">
    <text evidence="9">The sequence shown here is derived from an EMBL/GenBank/DDBJ whole genome shotgun (WGS) entry which is preliminary data.</text>
</comment>
<feature type="transmembrane region" description="Helical" evidence="7">
    <location>
        <begin position="277"/>
        <end position="296"/>
    </location>
</feature>